<evidence type="ECO:0000313" key="1">
    <source>
        <dbReference type="EMBL" id="SVB83128.1"/>
    </source>
</evidence>
<dbReference type="EMBL" id="UINC01059569">
    <property type="protein sequence ID" value="SVB83128.1"/>
    <property type="molecule type" value="Genomic_DNA"/>
</dbReference>
<proteinExistence type="predicted"/>
<gene>
    <name evidence="1" type="ORF">METZ01_LOCUS235982</name>
</gene>
<feature type="non-terminal residue" evidence="1">
    <location>
        <position position="1"/>
    </location>
</feature>
<accession>A0A382H753</accession>
<dbReference type="AlphaFoldDB" id="A0A382H753"/>
<reference evidence="1" key="1">
    <citation type="submission" date="2018-05" db="EMBL/GenBank/DDBJ databases">
        <authorList>
            <person name="Lanie J.A."/>
            <person name="Ng W.-L."/>
            <person name="Kazmierczak K.M."/>
            <person name="Andrzejewski T.M."/>
            <person name="Davidsen T.M."/>
            <person name="Wayne K.J."/>
            <person name="Tettelin H."/>
            <person name="Glass J.I."/>
            <person name="Rusch D."/>
            <person name="Podicherti R."/>
            <person name="Tsui H.-C.T."/>
            <person name="Winkler M.E."/>
        </authorList>
    </citation>
    <scope>NUCLEOTIDE SEQUENCE</scope>
</reference>
<organism evidence="1">
    <name type="scientific">marine metagenome</name>
    <dbReference type="NCBI Taxonomy" id="408172"/>
    <lineage>
        <taxon>unclassified sequences</taxon>
        <taxon>metagenomes</taxon>
        <taxon>ecological metagenomes</taxon>
    </lineage>
</organism>
<protein>
    <submittedName>
        <fullName evidence="1">Uncharacterized protein</fullName>
    </submittedName>
</protein>
<sequence>LETIWKLQRRLDTKTRIHCSILSAVQHCPCCAKT</sequence>
<feature type="non-terminal residue" evidence="1">
    <location>
        <position position="34"/>
    </location>
</feature>
<name>A0A382H753_9ZZZZ</name>